<feature type="compositionally biased region" description="Basic and acidic residues" evidence="1">
    <location>
        <begin position="869"/>
        <end position="919"/>
    </location>
</feature>
<protein>
    <submittedName>
        <fullName evidence="3">Guanylate-binding protein 5</fullName>
    </submittedName>
</protein>
<evidence type="ECO:0000313" key="3">
    <source>
        <dbReference type="EMBL" id="KAK1948519.1"/>
    </source>
</evidence>
<keyword evidence="4" id="KW-1185">Reference proteome</keyword>
<proteinExistence type="predicted"/>
<comment type="caution">
    <text evidence="3">The sequence shown here is derived from an EMBL/GenBank/DDBJ whole genome shotgun (WGS) entry which is preliminary data.</text>
</comment>
<feature type="compositionally biased region" description="Basic and acidic residues" evidence="1">
    <location>
        <begin position="1031"/>
        <end position="1054"/>
    </location>
</feature>
<feature type="compositionally biased region" description="Basic and acidic residues" evidence="1">
    <location>
        <begin position="967"/>
        <end position="979"/>
    </location>
</feature>
<dbReference type="PANTHER" id="PTHR10751">
    <property type="entry name" value="GUANYLATE BINDING PROTEIN"/>
    <property type="match status" value="1"/>
</dbReference>
<feature type="region of interest" description="Disordered" evidence="1">
    <location>
        <begin position="792"/>
        <end position="857"/>
    </location>
</feature>
<feature type="region of interest" description="Disordered" evidence="1">
    <location>
        <begin position="869"/>
        <end position="1054"/>
    </location>
</feature>
<feature type="compositionally biased region" description="Low complexity" evidence="1">
    <location>
        <begin position="935"/>
        <end position="954"/>
    </location>
</feature>
<feature type="compositionally biased region" description="Basic and acidic residues" evidence="1">
    <location>
        <begin position="1225"/>
        <end position="1236"/>
    </location>
</feature>
<dbReference type="Proteomes" id="UP001259832">
    <property type="component" value="Unassembled WGS sequence"/>
</dbReference>
<dbReference type="EMBL" id="JASMQC010000001">
    <property type="protein sequence ID" value="KAK1948519.1"/>
    <property type="molecule type" value="Genomic_DNA"/>
</dbReference>
<dbReference type="InterPro" id="IPR015894">
    <property type="entry name" value="Guanylate-bd_N"/>
</dbReference>
<feature type="region of interest" description="Disordered" evidence="1">
    <location>
        <begin position="1155"/>
        <end position="1236"/>
    </location>
</feature>
<feature type="compositionally biased region" description="Basic and acidic residues" evidence="1">
    <location>
        <begin position="792"/>
        <end position="826"/>
    </location>
</feature>
<gene>
    <name evidence="3" type="ORF">P3T76_000808</name>
</gene>
<evidence type="ECO:0000259" key="2">
    <source>
        <dbReference type="Pfam" id="PF02263"/>
    </source>
</evidence>
<evidence type="ECO:0000256" key="1">
    <source>
        <dbReference type="SAM" id="MobiDB-lite"/>
    </source>
</evidence>
<feature type="compositionally biased region" description="Basic and acidic residues" evidence="1">
    <location>
        <begin position="833"/>
        <end position="857"/>
    </location>
</feature>
<dbReference type="SUPFAM" id="SSF52540">
    <property type="entry name" value="P-loop containing nucleoside triphosphate hydrolases"/>
    <property type="match status" value="1"/>
</dbReference>
<name>A0AAD9LVV7_9STRA</name>
<organism evidence="3 4">
    <name type="scientific">Phytophthora citrophthora</name>
    <dbReference type="NCBI Taxonomy" id="4793"/>
    <lineage>
        <taxon>Eukaryota</taxon>
        <taxon>Sar</taxon>
        <taxon>Stramenopiles</taxon>
        <taxon>Oomycota</taxon>
        <taxon>Peronosporomycetes</taxon>
        <taxon>Peronosporales</taxon>
        <taxon>Peronosporaceae</taxon>
        <taxon>Phytophthora</taxon>
    </lineage>
</organism>
<dbReference type="GO" id="GO:0005525">
    <property type="term" value="F:GTP binding"/>
    <property type="evidence" value="ECO:0007669"/>
    <property type="project" value="InterPro"/>
</dbReference>
<dbReference type="Pfam" id="PF02263">
    <property type="entry name" value="GBP"/>
    <property type="match status" value="1"/>
</dbReference>
<feature type="domain" description="Guanylate-binding protein N-terminal" evidence="2">
    <location>
        <begin position="21"/>
        <end position="255"/>
    </location>
</feature>
<evidence type="ECO:0000313" key="4">
    <source>
        <dbReference type="Proteomes" id="UP001259832"/>
    </source>
</evidence>
<dbReference type="Gene3D" id="3.40.50.300">
    <property type="entry name" value="P-loop containing nucleotide triphosphate hydrolases"/>
    <property type="match status" value="1"/>
</dbReference>
<dbReference type="GO" id="GO:0003924">
    <property type="term" value="F:GTPase activity"/>
    <property type="evidence" value="ECO:0007669"/>
    <property type="project" value="InterPro"/>
</dbReference>
<reference evidence="3" key="1">
    <citation type="submission" date="2023-08" db="EMBL/GenBank/DDBJ databases">
        <title>Reference Genome Resource for the Citrus Pathogen Phytophthora citrophthora.</title>
        <authorList>
            <person name="Moller H."/>
            <person name="Coetzee B."/>
            <person name="Rose L.J."/>
            <person name="Van Niekerk J.M."/>
        </authorList>
    </citation>
    <scope>NUCLEOTIDE SEQUENCE</scope>
    <source>
        <strain evidence="3">STE-U-9442</strain>
    </source>
</reference>
<sequence>MAGDQMFIGSEASTHVLQPLGDTPINLISIFGAARQGKSFLMNLLADQQDLFKISNLREPCTQGVDLSGHFVPLSSFSSFNGCPPVTSKAGKDVHVGFVDAEGQGDRDITYDSRLVSPVLLASKVVIFNWKDSLQADRMLNLLAVLARAAQGIELADGANTKVFGHLHLVFRDWSFVDSTPEEVYRDLFQKEKGRSEEVNVRNLARVNLVEAFESINIWLFPAPVANTANLRDKIRFDQLQKPFQEKLRELRKCLSSQLQQPMKFYQRPLTAKYLSQIMPALVDTLNSDQVIMPESIYSSMVRAEAQAAKENCEKEISAYCEAAGLEEMISSDKFDKMLHKDVELIIAEAYEKMTSFPPSVRKEIQTSLRTFAEKEITLALHANSEKIAAHFSKQVDVAFQTLKKECQVIEKTKLPIKSALLRQECSDLLERELKRLEKLPVGLQGSRGVEIECDRIRQNATLLFDKLEVANDKAIQQSTAALNDVVRAAKARMSSEMHDSLDKLFAEKIPVTVTKLQSEVEVLFTRVIAEVTQKAGHVNEFGVSDFRADLEHHKGQLTDEMRRRYMIEMRQILNEVSYEAREDLGKQVAYHLEGKLPMLEEDIKAAVDSASAHVMKVMSDKLRGWTILSGDLTVKSKELGKLGDDLADRYLHRNQQMEKDAGVRKETEQYEKLRVEVTMAFEQKIKLVSSPTTDDEIDSVFRHVLQEHAAIFLSSIANGESTKFTAKGLREILTSDCKPAVDNQKMLNRLGIEKKEALSMAEKERRARERERIAAEQKEAEINRLKSDHSKWLGERDNESKRLRDKLQEEERKARELQQRVEEMKLQSAQMERQKQEDQLQSMEKSRREAMLKEQESARLKQELEEMKRKAEEMEAQKHQLEVKFTSEARKRDEAEDLKRQLENMKHTIARKEQERVSMELQVQQEQASREQAELAAQQAANAAEVAARAAIEASRHQPPPPPAEEIGRKRPLERSGSEDIEMEDVSHPRSRAANRTAAAKPSPAKKPRVPTKKRASTSRGGKPKMSLAEARKAAQEEVEKRIQEHPMQRNEANELRQELGDAKLMIAQLTQQLNTTKYLLQQERDARLSAEFAAQQAASAAEVAARAAIKASEHQSASELSSLEQLQQERVAREQAELTAQQAAKAAEQAARAAIAASRHNESRTSFAGGRSEDSEMEDVSNLADTVQSAPHDVAAPPRTQSPTVPQVCRPPTDGNKKTSLAEARKAAQGEMERRIQERANALLSKK</sequence>
<accession>A0AAD9LVV7</accession>
<dbReference type="InterPro" id="IPR027417">
    <property type="entry name" value="P-loop_NTPase"/>
</dbReference>
<dbReference type="AlphaFoldDB" id="A0AAD9LVV7"/>
<feature type="compositionally biased region" description="Basic residues" evidence="1">
    <location>
        <begin position="1005"/>
        <end position="1018"/>
    </location>
</feature>